<dbReference type="Pfam" id="PF11604">
    <property type="entry name" value="CusF_Ec"/>
    <property type="match status" value="1"/>
</dbReference>
<dbReference type="InterPro" id="IPR021647">
    <property type="entry name" value="CusF_Ec"/>
</dbReference>
<dbReference type="EMBL" id="BDOQ01000009">
    <property type="protein sequence ID" value="GBG14767.1"/>
    <property type="molecule type" value="Genomic_DNA"/>
</dbReference>
<sequence>MNKTIFAAAFAALFNLVAIPVYADTHESHHAAGAETQKTYAAKGEVVSLDQENGKAKIRHEAIPELGWQGMTMVFPVADKNLLKDVNPGDKIDFTIAKNPSGQYTIQTLQPAK</sequence>
<comment type="caution">
    <text evidence="2">The sequence shown here is derived from an EMBL/GenBank/DDBJ whole genome shotgun (WGS) entry which is preliminary data.</text>
</comment>
<dbReference type="RefSeq" id="WP_109015941.1">
    <property type="nucleotide sequence ID" value="NZ_BDOQ01000009.1"/>
</dbReference>
<evidence type="ECO:0000313" key="3">
    <source>
        <dbReference type="Proteomes" id="UP000245081"/>
    </source>
</evidence>
<protein>
    <submittedName>
        <fullName evidence="2">Outer membrane protein assembly factor BamB</fullName>
    </submittedName>
</protein>
<dbReference type="OrthoDB" id="9180744at2"/>
<gene>
    <name evidence="2" type="ORF">NMK_2368</name>
</gene>
<keyword evidence="1" id="KW-0732">Signal</keyword>
<accession>A0A2R5F994</accession>
<reference evidence="2 3" key="1">
    <citation type="journal article" date="2018" name="Environ. Microbiol.">
        <title>Isolation and genomic characterization of Novimethylophilus kurashikiensis gen. nov. sp. nov., a new lanthanide-dependent methylotrophic species of Methylophilaceae.</title>
        <authorList>
            <person name="Lv H."/>
            <person name="Sahin N."/>
            <person name="Tani A."/>
        </authorList>
    </citation>
    <scope>NUCLEOTIDE SEQUENCE [LARGE SCALE GENOMIC DNA]</scope>
    <source>
        <strain evidence="2 3">La2-4</strain>
    </source>
</reference>
<keyword evidence="3" id="KW-1185">Reference proteome</keyword>
<dbReference type="AlphaFoldDB" id="A0A2R5F994"/>
<dbReference type="Proteomes" id="UP000245081">
    <property type="component" value="Unassembled WGS sequence"/>
</dbReference>
<organism evidence="2 3">
    <name type="scientific">Novimethylophilus kurashikiensis</name>
    <dbReference type="NCBI Taxonomy" id="1825523"/>
    <lineage>
        <taxon>Bacteria</taxon>
        <taxon>Pseudomonadati</taxon>
        <taxon>Pseudomonadota</taxon>
        <taxon>Betaproteobacteria</taxon>
        <taxon>Nitrosomonadales</taxon>
        <taxon>Methylophilaceae</taxon>
        <taxon>Novimethylophilus</taxon>
    </lineage>
</organism>
<evidence type="ECO:0000256" key="1">
    <source>
        <dbReference type="SAM" id="SignalP"/>
    </source>
</evidence>
<name>A0A2R5F994_9PROT</name>
<proteinExistence type="predicted"/>
<evidence type="ECO:0000313" key="2">
    <source>
        <dbReference type="EMBL" id="GBG14767.1"/>
    </source>
</evidence>
<dbReference type="InterPro" id="IPR042230">
    <property type="entry name" value="CusF_sf"/>
</dbReference>
<dbReference type="Gene3D" id="2.40.50.320">
    <property type="entry name" value="Copper binding periplasmic protein CusF"/>
    <property type="match status" value="1"/>
</dbReference>
<feature type="signal peptide" evidence="1">
    <location>
        <begin position="1"/>
        <end position="23"/>
    </location>
</feature>
<feature type="chain" id="PRO_5015321607" evidence="1">
    <location>
        <begin position="24"/>
        <end position="113"/>
    </location>
</feature>